<dbReference type="InterPro" id="IPR002110">
    <property type="entry name" value="Ankyrin_rpt"/>
</dbReference>
<evidence type="ECO:0000313" key="4">
    <source>
        <dbReference type="EMBL" id="RPB10717.1"/>
    </source>
</evidence>
<sequence>MGPPDMPSLSEELANRMNPSQDIMTALRRFSERALDMGLMSKDDEAYAIFAVVYNGLPFLLSHLRPFTETGPLSLVTAFRSAIVLQDEALIRELIPHIEEIHLLDAFRRSCASKNVDMVAALLTNLPARLRTTAATSYLELSVIAGKLDLIQLLITGGADLNKNITVHGYGHKTGTCLHWLASCALRTSLPDNAVLSIVKMFCDAGADLNARDEKRQTPLHFLAINGVRKVKPLLSCADFATGGIAWLYESVIQTLIDAGADVNAQDAEGRTPLHHAVVQGEGVMFNLLFKASANALIEDNDGNTASELANRFMEHVIRKYEAGQVKELEAVRELEAARQLEEVKEREAAERRRFIKE</sequence>
<dbReference type="STRING" id="1392247.A0A3N4KJH1"/>
<dbReference type="Proteomes" id="UP000277580">
    <property type="component" value="Unassembled WGS sequence"/>
</dbReference>
<evidence type="ECO:0000256" key="1">
    <source>
        <dbReference type="ARBA" id="ARBA00022737"/>
    </source>
</evidence>
<dbReference type="PROSITE" id="PS50088">
    <property type="entry name" value="ANK_REPEAT"/>
    <property type="match status" value="1"/>
</dbReference>
<keyword evidence="5" id="KW-1185">Reference proteome</keyword>
<dbReference type="OrthoDB" id="341259at2759"/>
<dbReference type="AlphaFoldDB" id="A0A3N4KJH1"/>
<dbReference type="PRINTS" id="PR01415">
    <property type="entry name" value="ANKYRIN"/>
</dbReference>
<accession>A0A3N4KJH1</accession>
<reference evidence="4 5" key="1">
    <citation type="journal article" date="2018" name="Nat. Ecol. Evol.">
        <title>Pezizomycetes genomes reveal the molecular basis of ectomycorrhizal truffle lifestyle.</title>
        <authorList>
            <person name="Murat C."/>
            <person name="Payen T."/>
            <person name="Noel B."/>
            <person name="Kuo A."/>
            <person name="Morin E."/>
            <person name="Chen J."/>
            <person name="Kohler A."/>
            <person name="Krizsan K."/>
            <person name="Balestrini R."/>
            <person name="Da Silva C."/>
            <person name="Montanini B."/>
            <person name="Hainaut M."/>
            <person name="Levati E."/>
            <person name="Barry K.W."/>
            <person name="Belfiori B."/>
            <person name="Cichocki N."/>
            <person name="Clum A."/>
            <person name="Dockter R.B."/>
            <person name="Fauchery L."/>
            <person name="Guy J."/>
            <person name="Iotti M."/>
            <person name="Le Tacon F."/>
            <person name="Lindquist E.A."/>
            <person name="Lipzen A."/>
            <person name="Malagnac F."/>
            <person name="Mello A."/>
            <person name="Molinier V."/>
            <person name="Miyauchi S."/>
            <person name="Poulain J."/>
            <person name="Riccioni C."/>
            <person name="Rubini A."/>
            <person name="Sitrit Y."/>
            <person name="Splivallo R."/>
            <person name="Traeger S."/>
            <person name="Wang M."/>
            <person name="Zifcakova L."/>
            <person name="Wipf D."/>
            <person name="Zambonelli A."/>
            <person name="Paolocci F."/>
            <person name="Nowrousian M."/>
            <person name="Ottonello S."/>
            <person name="Baldrian P."/>
            <person name="Spatafora J.W."/>
            <person name="Henrissat B."/>
            <person name="Nagy L.G."/>
            <person name="Aury J.M."/>
            <person name="Wincker P."/>
            <person name="Grigoriev I.V."/>
            <person name="Bonfante P."/>
            <person name="Martin F.M."/>
        </authorList>
    </citation>
    <scope>NUCLEOTIDE SEQUENCE [LARGE SCALE GENOMIC DNA]</scope>
    <source>
        <strain evidence="4 5">CCBAS932</strain>
    </source>
</reference>
<organism evidence="4 5">
    <name type="scientific">Morchella conica CCBAS932</name>
    <dbReference type="NCBI Taxonomy" id="1392247"/>
    <lineage>
        <taxon>Eukaryota</taxon>
        <taxon>Fungi</taxon>
        <taxon>Dikarya</taxon>
        <taxon>Ascomycota</taxon>
        <taxon>Pezizomycotina</taxon>
        <taxon>Pezizomycetes</taxon>
        <taxon>Pezizales</taxon>
        <taxon>Morchellaceae</taxon>
        <taxon>Morchella</taxon>
    </lineage>
</organism>
<dbReference type="SMART" id="SM00248">
    <property type="entry name" value="ANK"/>
    <property type="match status" value="4"/>
</dbReference>
<feature type="repeat" description="ANK" evidence="3">
    <location>
        <begin position="269"/>
        <end position="301"/>
    </location>
</feature>
<dbReference type="GO" id="GO:0005634">
    <property type="term" value="C:nucleus"/>
    <property type="evidence" value="ECO:0007669"/>
    <property type="project" value="TreeGrafter"/>
</dbReference>
<gene>
    <name evidence="4" type="ORF">P167DRAFT_508963</name>
</gene>
<dbReference type="PROSITE" id="PS50297">
    <property type="entry name" value="ANK_REP_REGION"/>
    <property type="match status" value="1"/>
</dbReference>
<evidence type="ECO:0000256" key="2">
    <source>
        <dbReference type="ARBA" id="ARBA00023043"/>
    </source>
</evidence>
<dbReference type="Pfam" id="PF13637">
    <property type="entry name" value="Ank_4"/>
    <property type="match status" value="1"/>
</dbReference>
<keyword evidence="2 3" id="KW-0040">ANK repeat</keyword>
<dbReference type="PANTHER" id="PTHR24193:SF121">
    <property type="entry name" value="ADA2A-CONTAINING COMPLEX COMPONENT 3, ISOFORM D"/>
    <property type="match status" value="1"/>
</dbReference>
<dbReference type="GO" id="GO:0000976">
    <property type="term" value="F:transcription cis-regulatory region binding"/>
    <property type="evidence" value="ECO:0007669"/>
    <property type="project" value="TreeGrafter"/>
</dbReference>
<dbReference type="SUPFAM" id="SSF48403">
    <property type="entry name" value="Ankyrin repeat"/>
    <property type="match status" value="1"/>
</dbReference>
<protein>
    <submittedName>
        <fullName evidence="4">Ankyrin</fullName>
    </submittedName>
</protein>
<dbReference type="Gene3D" id="1.25.40.20">
    <property type="entry name" value="Ankyrin repeat-containing domain"/>
    <property type="match status" value="2"/>
</dbReference>
<name>A0A3N4KJH1_9PEZI</name>
<dbReference type="InterPro" id="IPR050663">
    <property type="entry name" value="Ankyrin-SOCS_Box"/>
</dbReference>
<keyword evidence="1" id="KW-0677">Repeat</keyword>
<dbReference type="EMBL" id="ML119141">
    <property type="protein sequence ID" value="RPB10717.1"/>
    <property type="molecule type" value="Genomic_DNA"/>
</dbReference>
<evidence type="ECO:0000256" key="3">
    <source>
        <dbReference type="PROSITE-ProRule" id="PRU00023"/>
    </source>
</evidence>
<evidence type="ECO:0000313" key="5">
    <source>
        <dbReference type="Proteomes" id="UP000277580"/>
    </source>
</evidence>
<proteinExistence type="predicted"/>
<dbReference type="InterPro" id="IPR036770">
    <property type="entry name" value="Ankyrin_rpt-contain_sf"/>
</dbReference>
<dbReference type="PANTHER" id="PTHR24193">
    <property type="entry name" value="ANKYRIN REPEAT PROTEIN"/>
    <property type="match status" value="1"/>
</dbReference>
<dbReference type="InParanoid" id="A0A3N4KJH1"/>
<dbReference type="GO" id="GO:0045944">
    <property type="term" value="P:positive regulation of transcription by RNA polymerase II"/>
    <property type="evidence" value="ECO:0007669"/>
    <property type="project" value="TreeGrafter"/>
</dbReference>